<dbReference type="EMBL" id="PIPN01000004">
    <property type="protein sequence ID" value="RUO29423.1"/>
    <property type="molecule type" value="Genomic_DNA"/>
</dbReference>
<feature type="transmembrane region" description="Helical" evidence="2">
    <location>
        <begin position="97"/>
        <end position="115"/>
    </location>
</feature>
<dbReference type="Proteomes" id="UP000287410">
    <property type="component" value="Unassembled WGS sequence"/>
</dbReference>
<feature type="transmembrane region" description="Helical" evidence="2">
    <location>
        <begin position="44"/>
        <end position="62"/>
    </location>
</feature>
<feature type="region of interest" description="Disordered" evidence="1">
    <location>
        <begin position="138"/>
        <end position="158"/>
    </location>
</feature>
<accession>A0ABY0BYJ6</accession>
<comment type="caution">
    <text evidence="3">The sequence shown here is derived from an EMBL/GenBank/DDBJ whole genome shotgun (WGS) entry which is preliminary data.</text>
</comment>
<name>A0ABY0BYJ6_9GAMM</name>
<dbReference type="Pfam" id="PF03203">
    <property type="entry name" value="MerC"/>
    <property type="match status" value="1"/>
</dbReference>
<keyword evidence="4" id="KW-1185">Reference proteome</keyword>
<evidence type="ECO:0000256" key="1">
    <source>
        <dbReference type="SAM" id="MobiDB-lite"/>
    </source>
</evidence>
<protein>
    <submittedName>
        <fullName evidence="3">MerC domain-containing protein</fullName>
    </submittedName>
</protein>
<keyword evidence="2" id="KW-1133">Transmembrane helix</keyword>
<feature type="transmembrane region" description="Helical" evidence="2">
    <location>
        <begin position="69"/>
        <end position="85"/>
    </location>
</feature>
<organism evidence="3 4">
    <name type="scientific">Aliidiomarina sedimenti</name>
    <dbReference type="NCBI Taxonomy" id="1933879"/>
    <lineage>
        <taxon>Bacteria</taxon>
        <taxon>Pseudomonadati</taxon>
        <taxon>Pseudomonadota</taxon>
        <taxon>Gammaproteobacteria</taxon>
        <taxon>Alteromonadales</taxon>
        <taxon>Idiomarinaceae</taxon>
        <taxon>Aliidiomarina</taxon>
    </lineage>
</organism>
<dbReference type="InterPro" id="IPR004891">
    <property type="entry name" value="Mercury-R_MerC"/>
</dbReference>
<dbReference type="RefSeq" id="WP_126789690.1">
    <property type="nucleotide sequence ID" value="NZ_PIPN01000004.1"/>
</dbReference>
<evidence type="ECO:0000313" key="3">
    <source>
        <dbReference type="EMBL" id="RUO29423.1"/>
    </source>
</evidence>
<sequence>MRHKPLDKTGIWLAIVCALHCLLVPVLLPTLSLLGLSVLGADTLERAVLSLSALIGGVAIAIGTKHHRSPLPLLALLAGVVLYFNKHNIGHAAGHGWEIPVVLVGAGLLISAHVMNLHLCRVRRVENCDVAAEAEASSSDNAAESELNPVSGSTQHTA</sequence>
<gene>
    <name evidence="3" type="ORF">CWE12_10630</name>
</gene>
<evidence type="ECO:0000256" key="2">
    <source>
        <dbReference type="SAM" id="Phobius"/>
    </source>
</evidence>
<keyword evidence="2" id="KW-0472">Membrane</keyword>
<keyword evidence="2" id="KW-0812">Transmembrane</keyword>
<feature type="transmembrane region" description="Helical" evidence="2">
    <location>
        <begin position="12"/>
        <end position="38"/>
    </location>
</feature>
<evidence type="ECO:0000313" key="4">
    <source>
        <dbReference type="Proteomes" id="UP000287410"/>
    </source>
</evidence>
<proteinExistence type="predicted"/>
<feature type="compositionally biased region" description="Polar residues" evidence="1">
    <location>
        <begin position="148"/>
        <end position="158"/>
    </location>
</feature>
<reference evidence="3 4" key="1">
    <citation type="journal article" date="2018" name="Front. Microbiol.">
        <title>Genome-Based Analysis Reveals the Taxonomy and Diversity of the Family Idiomarinaceae.</title>
        <authorList>
            <person name="Liu Y."/>
            <person name="Lai Q."/>
            <person name="Shao Z."/>
        </authorList>
    </citation>
    <scope>NUCLEOTIDE SEQUENCE [LARGE SCALE GENOMIC DNA]</scope>
    <source>
        <strain evidence="3 4">GBSy1</strain>
    </source>
</reference>